<feature type="compositionally biased region" description="Basic and acidic residues" evidence="1">
    <location>
        <begin position="343"/>
        <end position="352"/>
    </location>
</feature>
<evidence type="ECO:0000313" key="3">
    <source>
        <dbReference type="Proteomes" id="UP001175211"/>
    </source>
</evidence>
<feature type="region of interest" description="Disordered" evidence="1">
    <location>
        <begin position="229"/>
        <end position="318"/>
    </location>
</feature>
<dbReference type="Proteomes" id="UP001175211">
    <property type="component" value="Unassembled WGS sequence"/>
</dbReference>
<sequence length="383" mass="42401">MASSVTTSLTDSLPGSVPKLDASGLNWAVFSIRFRDAVEPKGFWGHFDGTTPRPTASSPPTQAEHTAIEAWDKDERSARSLLTQKIPDSTLMRVHSKTTVRERWEAIVDEYTNKGTYAQTDLRNQFMDMKCEERGDVRVFLDSLRTKREELVTYGVLISADDYRSTIISSLPGYLSNFAANQLATAKLYSSTHTLDPDILIDAIVEEFDRKRRERARRSKAKGTNDVAFWAEDTSESEDSVPDLEVVSDSEDESAFGDSEDRDDDGVEGEGDWFSDVDEDSDSPWGCGWDTEELSGASGSDVDSLAGVDSDSVSARSMESDDFLEVLEAAVSEEANSISNSKADTEKGHSELYDSGCTKHITPYREELSNFIEIPPENIPCCK</sequence>
<gene>
    <name evidence="2" type="ORF">EV420DRAFT_1489364</name>
</gene>
<accession>A0AA39J2F7</accession>
<comment type="caution">
    <text evidence="2">The sequence shown here is derived from an EMBL/GenBank/DDBJ whole genome shotgun (WGS) entry which is preliminary data.</text>
</comment>
<evidence type="ECO:0000256" key="1">
    <source>
        <dbReference type="SAM" id="MobiDB-lite"/>
    </source>
</evidence>
<keyword evidence="3" id="KW-1185">Reference proteome</keyword>
<feature type="region of interest" description="Disordered" evidence="1">
    <location>
        <begin position="46"/>
        <end position="65"/>
    </location>
</feature>
<dbReference type="AlphaFoldDB" id="A0AA39J2F7"/>
<dbReference type="EMBL" id="JAUEPS010000245">
    <property type="protein sequence ID" value="KAK0433213.1"/>
    <property type="molecule type" value="Genomic_DNA"/>
</dbReference>
<feature type="compositionally biased region" description="Low complexity" evidence="1">
    <location>
        <begin position="50"/>
        <end position="61"/>
    </location>
</feature>
<proteinExistence type="predicted"/>
<evidence type="ECO:0000313" key="2">
    <source>
        <dbReference type="EMBL" id="KAK0433213.1"/>
    </source>
</evidence>
<organism evidence="2 3">
    <name type="scientific">Armillaria tabescens</name>
    <name type="common">Ringless honey mushroom</name>
    <name type="synonym">Agaricus tabescens</name>
    <dbReference type="NCBI Taxonomy" id="1929756"/>
    <lineage>
        <taxon>Eukaryota</taxon>
        <taxon>Fungi</taxon>
        <taxon>Dikarya</taxon>
        <taxon>Basidiomycota</taxon>
        <taxon>Agaricomycotina</taxon>
        <taxon>Agaricomycetes</taxon>
        <taxon>Agaricomycetidae</taxon>
        <taxon>Agaricales</taxon>
        <taxon>Marasmiineae</taxon>
        <taxon>Physalacriaceae</taxon>
        <taxon>Desarmillaria</taxon>
    </lineage>
</organism>
<name>A0AA39J2F7_ARMTA</name>
<reference evidence="2" key="1">
    <citation type="submission" date="2023-06" db="EMBL/GenBank/DDBJ databases">
        <authorList>
            <consortium name="Lawrence Berkeley National Laboratory"/>
            <person name="Ahrendt S."/>
            <person name="Sahu N."/>
            <person name="Indic B."/>
            <person name="Wong-Bajracharya J."/>
            <person name="Merenyi Z."/>
            <person name="Ke H.-M."/>
            <person name="Monk M."/>
            <person name="Kocsube S."/>
            <person name="Drula E."/>
            <person name="Lipzen A."/>
            <person name="Balint B."/>
            <person name="Henrissat B."/>
            <person name="Andreopoulos B."/>
            <person name="Martin F.M."/>
            <person name="Harder C.B."/>
            <person name="Rigling D."/>
            <person name="Ford K.L."/>
            <person name="Foster G.D."/>
            <person name="Pangilinan J."/>
            <person name="Papanicolaou A."/>
            <person name="Barry K."/>
            <person name="LaButti K."/>
            <person name="Viragh M."/>
            <person name="Koriabine M."/>
            <person name="Yan M."/>
            <person name="Riley R."/>
            <person name="Champramary S."/>
            <person name="Plett K.L."/>
            <person name="Tsai I.J."/>
            <person name="Slot J."/>
            <person name="Sipos G."/>
            <person name="Plett J."/>
            <person name="Nagy L.G."/>
            <person name="Grigoriev I.V."/>
        </authorList>
    </citation>
    <scope>NUCLEOTIDE SEQUENCE</scope>
    <source>
        <strain evidence="2">CCBAS 213</strain>
    </source>
</reference>
<feature type="region of interest" description="Disordered" evidence="1">
    <location>
        <begin position="334"/>
        <end position="355"/>
    </location>
</feature>
<protein>
    <submittedName>
        <fullName evidence="2">Uncharacterized protein</fullName>
    </submittedName>
</protein>
<dbReference type="GeneID" id="85354239"/>
<dbReference type="Pfam" id="PF14223">
    <property type="entry name" value="Retrotran_gag_2"/>
    <property type="match status" value="1"/>
</dbReference>
<feature type="compositionally biased region" description="Acidic residues" evidence="1">
    <location>
        <begin position="233"/>
        <end position="282"/>
    </location>
</feature>
<dbReference type="RefSeq" id="XP_060321488.1">
    <property type="nucleotide sequence ID" value="XM_060470691.1"/>
</dbReference>